<dbReference type="PANTHER" id="PTHR12659">
    <property type="entry name" value="RHO-TYPE GTPASE ACTIVATING PROTEIN"/>
    <property type="match status" value="1"/>
</dbReference>
<dbReference type="InterPro" id="IPR008936">
    <property type="entry name" value="Rho_GTPase_activation_prot"/>
</dbReference>
<feature type="domain" description="START" evidence="16">
    <location>
        <begin position="1274"/>
        <end position="1442"/>
    </location>
</feature>
<feature type="compositionally biased region" description="Polar residues" evidence="14">
    <location>
        <begin position="336"/>
        <end position="347"/>
    </location>
</feature>
<dbReference type="InterPro" id="IPR013761">
    <property type="entry name" value="SAM/pointed_sf"/>
</dbReference>
<reference evidence="17" key="1">
    <citation type="submission" date="2023-08" db="EMBL/GenBank/DDBJ databases">
        <authorList>
            <person name="Alioto T."/>
            <person name="Alioto T."/>
            <person name="Gomez Garrido J."/>
        </authorList>
    </citation>
    <scope>NUCLEOTIDE SEQUENCE</scope>
</reference>
<keyword evidence="6" id="KW-0597">Phosphoprotein</keyword>
<feature type="region of interest" description="Disordered" evidence="14">
    <location>
        <begin position="168"/>
        <end position="209"/>
    </location>
</feature>
<evidence type="ECO:0000256" key="1">
    <source>
        <dbReference type="ARBA" id="ARBA00004346"/>
    </source>
</evidence>
<feature type="domain" description="Rho-GAP" evidence="15">
    <location>
        <begin position="1022"/>
        <end position="1228"/>
    </location>
</feature>
<keyword evidence="4" id="KW-0343">GTPase activation</keyword>
<dbReference type="SMART" id="SM00234">
    <property type="entry name" value="START"/>
    <property type="match status" value="1"/>
</dbReference>
<dbReference type="GO" id="GO:0007165">
    <property type="term" value="P:signal transduction"/>
    <property type="evidence" value="ECO:0007669"/>
    <property type="project" value="InterPro"/>
</dbReference>
<dbReference type="GO" id="GO:0031966">
    <property type="term" value="C:mitochondrial membrane"/>
    <property type="evidence" value="ECO:0007669"/>
    <property type="project" value="UniProtKB-SubCell"/>
</dbReference>
<evidence type="ECO:0000256" key="14">
    <source>
        <dbReference type="SAM" id="MobiDB-lite"/>
    </source>
</evidence>
<dbReference type="FunFam" id="3.30.530.20:FF:000009">
    <property type="entry name" value="StAR related lipid transfer domain containing 13"/>
    <property type="match status" value="1"/>
</dbReference>
<keyword evidence="18" id="KW-1185">Reference proteome</keyword>
<dbReference type="SMART" id="SM00324">
    <property type="entry name" value="RhoGAP"/>
    <property type="match status" value="1"/>
</dbReference>
<evidence type="ECO:0000313" key="17">
    <source>
        <dbReference type="EMBL" id="CAJ1065084.1"/>
    </source>
</evidence>
<dbReference type="InterPro" id="IPR000198">
    <property type="entry name" value="RhoGAP_dom"/>
</dbReference>
<keyword evidence="5" id="KW-0963">Cytoplasm</keyword>
<keyword evidence="7" id="KW-0551">Lipid droplet</keyword>
<name>A0AAV1FWC7_XYRNO</name>
<feature type="region of interest" description="Disordered" evidence="14">
    <location>
        <begin position="673"/>
        <end position="718"/>
    </location>
</feature>
<evidence type="ECO:0000256" key="2">
    <source>
        <dbReference type="ARBA" id="ARBA00004496"/>
    </source>
</evidence>
<dbReference type="GO" id="GO:0005096">
    <property type="term" value="F:GTPase activator activity"/>
    <property type="evidence" value="ECO:0007669"/>
    <property type="project" value="UniProtKB-KW"/>
</dbReference>
<evidence type="ECO:0000256" key="4">
    <source>
        <dbReference type="ARBA" id="ARBA00022468"/>
    </source>
</evidence>
<dbReference type="GO" id="GO:0030036">
    <property type="term" value="P:actin cytoskeleton organization"/>
    <property type="evidence" value="ECO:0007669"/>
    <property type="project" value="TreeGrafter"/>
</dbReference>
<evidence type="ECO:0000256" key="9">
    <source>
        <dbReference type="ARBA" id="ARBA00023128"/>
    </source>
</evidence>
<evidence type="ECO:0000256" key="12">
    <source>
        <dbReference type="ARBA" id="ARBA00067490"/>
    </source>
</evidence>
<dbReference type="Pfam" id="PF01852">
    <property type="entry name" value="START"/>
    <property type="match status" value="1"/>
</dbReference>
<accession>A0AAV1FWC7</accession>
<dbReference type="SMART" id="SM00454">
    <property type="entry name" value="SAM"/>
    <property type="match status" value="1"/>
</dbReference>
<dbReference type="SUPFAM" id="SSF48350">
    <property type="entry name" value="GTPase activation domain, GAP"/>
    <property type="match status" value="1"/>
</dbReference>
<keyword evidence="8" id="KW-0007">Acetylation</keyword>
<dbReference type="Gene3D" id="3.30.530.20">
    <property type="match status" value="1"/>
</dbReference>
<dbReference type="FunFam" id="1.10.287.2070:FF:000001">
    <property type="entry name" value="StAR-related lipid transfer domain-containing 13"/>
    <property type="match status" value="1"/>
</dbReference>
<comment type="subcellular location">
    <subcellularLocation>
        <location evidence="2">Cytoplasm</location>
    </subcellularLocation>
    <subcellularLocation>
        <location evidence="3">Lipid droplet</location>
    </subcellularLocation>
    <subcellularLocation>
        <location evidence="1">Mitochondrion membrane</location>
        <topology evidence="1">Peripheral membrane protein</topology>
        <orientation evidence="1">Cytoplasmic side</orientation>
    </subcellularLocation>
</comment>
<organism evidence="17 18">
    <name type="scientific">Xyrichtys novacula</name>
    <name type="common">Pearly razorfish</name>
    <name type="synonym">Hemipteronotus novacula</name>
    <dbReference type="NCBI Taxonomy" id="13765"/>
    <lineage>
        <taxon>Eukaryota</taxon>
        <taxon>Metazoa</taxon>
        <taxon>Chordata</taxon>
        <taxon>Craniata</taxon>
        <taxon>Vertebrata</taxon>
        <taxon>Euteleostomi</taxon>
        <taxon>Actinopterygii</taxon>
        <taxon>Neopterygii</taxon>
        <taxon>Teleostei</taxon>
        <taxon>Neoteleostei</taxon>
        <taxon>Acanthomorphata</taxon>
        <taxon>Eupercaria</taxon>
        <taxon>Labriformes</taxon>
        <taxon>Labridae</taxon>
        <taxon>Xyrichtys</taxon>
    </lineage>
</organism>
<evidence type="ECO:0000256" key="11">
    <source>
        <dbReference type="ARBA" id="ARBA00065039"/>
    </source>
</evidence>
<dbReference type="Gene3D" id="1.10.555.10">
    <property type="entry name" value="Rho GTPase activation protein"/>
    <property type="match status" value="1"/>
</dbReference>
<dbReference type="GO" id="GO:0005811">
    <property type="term" value="C:lipid droplet"/>
    <property type="evidence" value="ECO:0007669"/>
    <property type="project" value="UniProtKB-SubCell"/>
</dbReference>
<comment type="subunit">
    <text evidence="11">Homodimer. Interacts with TAX1BP1.</text>
</comment>
<dbReference type="EMBL" id="OY660873">
    <property type="protein sequence ID" value="CAJ1065084.1"/>
    <property type="molecule type" value="Genomic_DNA"/>
</dbReference>
<evidence type="ECO:0000256" key="6">
    <source>
        <dbReference type="ARBA" id="ARBA00022553"/>
    </source>
</evidence>
<sequence>MESPSVVNLEGHPSGASSGLQKFTTQELNSGSSLLSADGSVDHRGDYGLCEAESSLWKPDKDFDQVKNTQVSVSRGDLEFVEGLCLQQPEQVSVVTCGALLDLTPAATIQLHDGGVVSTLDESNEKLCPVPVTEDSSDLVVQNQSDQIGDLNCGCVKSDFEGLETVSNGHDLKPQEDLCPAVNLDSSPSPVPTATDPDPGRKVSDLPRIIKHKPSSISFSNYTCASVGDGHAYVNESSDDGESSSEEDHDHDDSDDDVFLELPQSRELQANHRKRSKGKQKRRGAASVARNGGYEAEEESRNKEESPQVKSPWSASMSQLMMKLDQLHLDIEEALSASSSPSDTPCTTRKKQWAAVSKSTSNQTPTLKDPVLQRPEGGDCPSQDRSSAPHRSSAERKETTKKTMFNKMTNAAGAEIEAKEACDWLRAAGFPQYAQLFEDSQFPIDITPVKRDHDFLDKDLVEPLCRRLNTLNKCASMKLDVNLPKKKSEDSDEEDLFAISDKWTFEWSSRRWSRLQDIDCLLENHGEGHPSRDGVPLRTTTSSESVLTDLSEPEVSSLHSESSGGSGHRGLSTEDSDCSNRTCSDSTAMPDSTSLTMPHIPKDISHFSSLTDKHGKNSRIRAKDFLKRMETLRSRGTLGRSRKNLVISAPVLQQEAQALKTLRCVEIINGDVETSETPSEKALPSQSSSEGSSHSSGSAVSTPSLKERKPHRADHKRSGMYLEDIDIFSGTQVNKVAEQNRKNEFCSYEDLVVHIPKDHKPGTFPKALSIESLSPTNGASINWHTGSMHLDSPPLISCRRESRPVTQCCSRGSRISVYDNVPGSHLYASTGDLIDLEKENLFPHLDDILLHVNGLQQIVDHWSQNVLPVEGSARVDGERREGTVDLQTSSQITLDFEGNSVTGSQTTPSLGDGDRVSLAETESARLRERRDSGVGASLTRPNRLRWPSFQISNRISHSVASLQITNQSAGQLSLLQKFSLLRLTAIMEKYSMSNKHGWTWSVPKFMKRMKVPDYKDKNVFGVPLIVHVQRSGQPLPLGLQQALRYLRSQCLDQVGLFRKSGVKSRIQALRQMNENSPDNVNYEDQSAYDVADMVKQFFRDLPEPLLTSKLGETFLHIYQYVPKDQRLQAVQAAIMLMSDENREVLQTLLCFLSDVTSSVEENQMTPMNIAVCLAPSLFHLNILKKDNLSPRAMQKKYATGRPDQKDLNENLAATQGLAHMIIECNRLFEIPHEMVTQSRNSYVEADLHAPTIDELCKQLEDDDGTYQTHMEGRLQNLLKEAREKSKYWVSCSSSDNTELYYKKVGDGNPLRRWKVSVEVEAPPSVVLNRVLRERHLWDVDLLQWKVCETLDKHTEVFQYVLNRMPPHPSRDFVVLRSWRTDLPKGACSLVSVSIEHEDCPSVGGVRAVVLESNYLLEPCGSGKSRLTHICRVDLKGRTPDWYNKAFGHLCAAEAARIRNSFQPLITDGPETKI</sequence>
<dbReference type="Proteomes" id="UP001178508">
    <property type="component" value="Chromosome 10"/>
</dbReference>
<feature type="region of interest" description="Disordered" evidence="14">
    <location>
        <begin position="1"/>
        <end position="23"/>
    </location>
</feature>
<feature type="compositionally biased region" description="Polar residues" evidence="14">
    <location>
        <begin position="898"/>
        <end position="909"/>
    </location>
</feature>
<dbReference type="InterPro" id="IPR001660">
    <property type="entry name" value="SAM"/>
</dbReference>
<evidence type="ECO:0000256" key="10">
    <source>
        <dbReference type="ARBA" id="ARBA00023136"/>
    </source>
</evidence>
<feature type="region of interest" description="Disordered" evidence="14">
    <location>
        <begin position="230"/>
        <end position="315"/>
    </location>
</feature>
<dbReference type="Gene3D" id="1.10.287.2070">
    <property type="match status" value="1"/>
</dbReference>
<evidence type="ECO:0000256" key="7">
    <source>
        <dbReference type="ARBA" id="ARBA00022677"/>
    </source>
</evidence>
<proteinExistence type="predicted"/>
<dbReference type="CDD" id="cd04375">
    <property type="entry name" value="RhoGAP_DLC1"/>
    <property type="match status" value="1"/>
</dbReference>
<gene>
    <name evidence="17" type="ORF">XNOV1_A043469</name>
</gene>
<dbReference type="SUPFAM" id="SSF55961">
    <property type="entry name" value="Bet v1-like"/>
    <property type="match status" value="1"/>
</dbReference>
<feature type="compositionally biased region" description="Polar residues" evidence="14">
    <location>
        <begin position="538"/>
        <end position="548"/>
    </location>
</feature>
<evidence type="ECO:0000256" key="8">
    <source>
        <dbReference type="ARBA" id="ARBA00022990"/>
    </source>
</evidence>
<feature type="region of interest" description="Disordered" evidence="14">
    <location>
        <begin position="336"/>
        <end position="403"/>
    </location>
</feature>
<dbReference type="GO" id="GO:0008289">
    <property type="term" value="F:lipid binding"/>
    <property type="evidence" value="ECO:0007669"/>
    <property type="project" value="InterPro"/>
</dbReference>
<feature type="compositionally biased region" description="Low complexity" evidence="14">
    <location>
        <begin position="685"/>
        <end position="704"/>
    </location>
</feature>
<protein>
    <recommendedName>
        <fullName evidence="12">StAR-related lipid transfer protein 13</fullName>
    </recommendedName>
    <alternativeName>
        <fullName evidence="13">START domain-containing protein 13</fullName>
    </alternativeName>
</protein>
<dbReference type="GO" id="GO:0035023">
    <property type="term" value="P:regulation of Rho protein signal transduction"/>
    <property type="evidence" value="ECO:0007669"/>
    <property type="project" value="TreeGrafter"/>
</dbReference>
<dbReference type="InterPro" id="IPR023393">
    <property type="entry name" value="START-like_dom_sf"/>
</dbReference>
<evidence type="ECO:0000259" key="16">
    <source>
        <dbReference type="PROSITE" id="PS50848"/>
    </source>
</evidence>
<evidence type="ECO:0000256" key="13">
    <source>
        <dbReference type="ARBA" id="ARBA00076865"/>
    </source>
</evidence>
<dbReference type="PANTHER" id="PTHR12659:SF6">
    <property type="entry name" value="STAR-RELATED LIPID TRANSFER PROTEIN 13"/>
    <property type="match status" value="1"/>
</dbReference>
<dbReference type="PROSITE" id="PS50848">
    <property type="entry name" value="START"/>
    <property type="match status" value="1"/>
</dbReference>
<feature type="compositionally biased region" description="Polar residues" evidence="14">
    <location>
        <begin position="357"/>
        <end position="366"/>
    </location>
</feature>
<dbReference type="Pfam" id="PF07647">
    <property type="entry name" value="SAM_2"/>
    <property type="match status" value="1"/>
</dbReference>
<evidence type="ECO:0000256" key="5">
    <source>
        <dbReference type="ARBA" id="ARBA00022490"/>
    </source>
</evidence>
<evidence type="ECO:0000313" key="18">
    <source>
        <dbReference type="Proteomes" id="UP001178508"/>
    </source>
</evidence>
<dbReference type="InterPro" id="IPR002913">
    <property type="entry name" value="START_lipid-bd_dom"/>
</dbReference>
<keyword evidence="10" id="KW-0472">Membrane</keyword>
<feature type="compositionally biased region" description="Low complexity" evidence="14">
    <location>
        <begin position="553"/>
        <end position="563"/>
    </location>
</feature>
<dbReference type="PROSITE" id="PS50238">
    <property type="entry name" value="RHOGAP"/>
    <property type="match status" value="1"/>
</dbReference>
<keyword evidence="9" id="KW-0496">Mitochondrion</keyword>
<feature type="compositionally biased region" description="Basic residues" evidence="14">
    <location>
        <begin position="271"/>
        <end position="284"/>
    </location>
</feature>
<feature type="region of interest" description="Disordered" evidence="14">
    <location>
        <begin position="898"/>
        <end position="917"/>
    </location>
</feature>
<dbReference type="Pfam" id="PF00620">
    <property type="entry name" value="RhoGAP"/>
    <property type="match status" value="1"/>
</dbReference>
<dbReference type="SUPFAM" id="SSF47769">
    <property type="entry name" value="SAM/Pointed domain"/>
    <property type="match status" value="1"/>
</dbReference>
<dbReference type="CDD" id="cd09592">
    <property type="entry name" value="SAM_DLC2"/>
    <property type="match status" value="1"/>
</dbReference>
<feature type="compositionally biased region" description="Basic and acidic residues" evidence="14">
    <location>
        <begin position="392"/>
        <end position="401"/>
    </location>
</feature>
<dbReference type="FunFam" id="1.10.555.10:FF:000007">
    <property type="entry name" value="rho GTPase-activating protein 7 isoform X2"/>
    <property type="match status" value="1"/>
</dbReference>
<evidence type="ECO:0000259" key="15">
    <source>
        <dbReference type="PROSITE" id="PS50238"/>
    </source>
</evidence>
<feature type="compositionally biased region" description="Polar residues" evidence="14">
    <location>
        <begin position="579"/>
        <end position="596"/>
    </location>
</feature>
<feature type="region of interest" description="Disordered" evidence="14">
    <location>
        <begin position="525"/>
        <end position="600"/>
    </location>
</feature>
<evidence type="ECO:0000256" key="3">
    <source>
        <dbReference type="ARBA" id="ARBA00004502"/>
    </source>
</evidence>